<evidence type="ECO:0000256" key="6">
    <source>
        <dbReference type="PROSITE-ProRule" id="PRU01371"/>
    </source>
</evidence>
<dbReference type="PROSITE" id="PS52027">
    <property type="entry name" value="ZF_C2HC_C3H"/>
    <property type="match status" value="2"/>
</dbReference>
<sequence>MAQAVYNKSPVNLFQGYSTNVELSSRAHATMNATSAKLSQVEYNDMGHGRNGSKKQLSRLELLRDDFNKKLQIEREEKINKLRQIQQENSMKQNRSGGTVREFFEERRALEATRIGKKNPELLPPIQSHFDSVRKQKRNMSTQGHFRNEQPSASKRISLKDQSQIPQQSLLRKPTTSTRTDPKQFGVSIYKRTKGIDRQNPLPPVYKTDSGVIKRKPATPNKRYETHSVLLQNDAEEVESLDSSIPIPPIQQKPITKQAQSPVQAQRVNSDSDDSQSIIIDHSDLPPKLSKLKEKVLRQRALSKQKLNVVNHQQDENVKLTDFQRWQMEQDLERKQRLHKVKEKTEKSSSEVSLSQREKDLLLKIQEEQLRLENLTQQRKELEEQERRQQKEDEKWLAHKQSLEKSLLPPKPLEPTNAVPKRVTEANPRSPLTEQIPHTQTQADNNDSALDNAKNNFYAEQTEGMGEVAVDVTPCSICGRKFASDRLVKHEKVCAKASTSKRKVYDTRKHRSMGTDHEQYVASGKYLEEPKKRPKADWRAQHENFIKAIRYAKGLSDEPPPPAENPEYIQCPHCERRFKPATAERHIPKCKDIKAKPSRLKKKR</sequence>
<feature type="region of interest" description="Disordered" evidence="8">
    <location>
        <begin position="134"/>
        <end position="184"/>
    </location>
</feature>
<dbReference type="Gene3D" id="3.30.160.60">
    <property type="entry name" value="Classic Zinc Finger"/>
    <property type="match status" value="1"/>
</dbReference>
<keyword evidence="5 7" id="KW-0175">Coiled coil</keyword>
<evidence type="ECO:0000256" key="3">
    <source>
        <dbReference type="ARBA" id="ARBA00022771"/>
    </source>
</evidence>
<evidence type="ECO:0000313" key="11">
    <source>
        <dbReference type="Proteomes" id="UP001249851"/>
    </source>
</evidence>
<comment type="caution">
    <text evidence="10">The sequence shown here is derived from an EMBL/GenBank/DDBJ whole genome shotgun (WGS) entry which is preliminary data.</text>
</comment>
<evidence type="ECO:0000256" key="8">
    <source>
        <dbReference type="SAM" id="MobiDB-lite"/>
    </source>
</evidence>
<dbReference type="PANTHER" id="PTHR14649:SF1">
    <property type="entry name" value="ZINC FINGER C2HC DOMAIN-CONTAINING PROTEIN 1C"/>
    <property type="match status" value="1"/>
</dbReference>
<feature type="region of interest" description="Disordered" evidence="8">
    <location>
        <begin position="196"/>
        <end position="218"/>
    </location>
</feature>
<feature type="compositionally biased region" description="Basic and acidic residues" evidence="8">
    <location>
        <begin position="382"/>
        <end position="403"/>
    </location>
</feature>
<feature type="compositionally biased region" description="Polar residues" evidence="8">
    <location>
        <begin position="139"/>
        <end position="179"/>
    </location>
</feature>
<reference evidence="10" key="1">
    <citation type="journal article" date="2023" name="G3 (Bethesda)">
        <title>Whole genome assembly and annotation of the endangered Caribbean coral Acropora cervicornis.</title>
        <authorList>
            <person name="Selwyn J.D."/>
            <person name="Vollmer S.V."/>
        </authorList>
    </citation>
    <scope>NUCLEOTIDE SEQUENCE</scope>
    <source>
        <strain evidence="10">K2</strain>
    </source>
</reference>
<gene>
    <name evidence="10" type="ORF">P5673_015230</name>
</gene>
<protein>
    <submittedName>
        <fullName evidence="10">Zinc finger C2HC domain-containing protein 1C</fullName>
    </submittedName>
</protein>
<evidence type="ECO:0000256" key="7">
    <source>
        <dbReference type="SAM" id="Coils"/>
    </source>
</evidence>
<accession>A0AAD9QIA6</accession>
<name>A0AAD9QIA6_ACRCE</name>
<feature type="domain" description="C2HC/C3H-type" evidence="9">
    <location>
        <begin position="567"/>
        <end position="596"/>
    </location>
</feature>
<evidence type="ECO:0000256" key="1">
    <source>
        <dbReference type="ARBA" id="ARBA00010843"/>
    </source>
</evidence>
<evidence type="ECO:0000256" key="5">
    <source>
        <dbReference type="ARBA" id="ARBA00023054"/>
    </source>
</evidence>
<organism evidence="10 11">
    <name type="scientific">Acropora cervicornis</name>
    <name type="common">Staghorn coral</name>
    <dbReference type="NCBI Taxonomy" id="6130"/>
    <lineage>
        <taxon>Eukaryota</taxon>
        <taxon>Metazoa</taxon>
        <taxon>Cnidaria</taxon>
        <taxon>Anthozoa</taxon>
        <taxon>Hexacorallia</taxon>
        <taxon>Scleractinia</taxon>
        <taxon>Astrocoeniina</taxon>
        <taxon>Acroporidae</taxon>
        <taxon>Acropora</taxon>
    </lineage>
</organism>
<dbReference type="Pfam" id="PF13913">
    <property type="entry name" value="zf-C2HC_2"/>
    <property type="match status" value="2"/>
</dbReference>
<dbReference type="InterPro" id="IPR026104">
    <property type="entry name" value="ZNF_C2HC_dom_1C"/>
</dbReference>
<keyword evidence="4" id="KW-0862">Zinc</keyword>
<dbReference type="EMBL" id="JARQWQ010000031">
    <property type="protein sequence ID" value="KAK2561839.1"/>
    <property type="molecule type" value="Genomic_DNA"/>
</dbReference>
<feature type="domain" description="C2HC/C3H-type" evidence="9">
    <location>
        <begin position="471"/>
        <end position="500"/>
    </location>
</feature>
<feature type="coiled-coil region" evidence="7">
    <location>
        <begin position="57"/>
        <end position="95"/>
    </location>
</feature>
<feature type="region of interest" description="Disordered" evidence="8">
    <location>
        <begin position="382"/>
        <end position="451"/>
    </location>
</feature>
<feature type="compositionally biased region" description="Polar residues" evidence="8">
    <location>
        <begin position="430"/>
        <end position="451"/>
    </location>
</feature>
<dbReference type="GO" id="GO:0008270">
    <property type="term" value="F:zinc ion binding"/>
    <property type="evidence" value="ECO:0007669"/>
    <property type="project" value="UniProtKB-KW"/>
</dbReference>
<dbReference type="InterPro" id="IPR049899">
    <property type="entry name" value="Znf_C2HC_C3H"/>
</dbReference>
<dbReference type="AlphaFoldDB" id="A0AAD9QIA6"/>
<evidence type="ECO:0000256" key="4">
    <source>
        <dbReference type="ARBA" id="ARBA00022833"/>
    </source>
</evidence>
<evidence type="ECO:0000313" key="10">
    <source>
        <dbReference type="EMBL" id="KAK2561839.1"/>
    </source>
</evidence>
<comment type="similarity">
    <text evidence="1">Belongs to the ZC2HC1 family.</text>
</comment>
<feature type="region of interest" description="Disordered" evidence="8">
    <location>
        <begin position="240"/>
        <end position="284"/>
    </location>
</feature>
<evidence type="ECO:0000256" key="2">
    <source>
        <dbReference type="ARBA" id="ARBA00022723"/>
    </source>
</evidence>
<dbReference type="PANTHER" id="PTHR14649">
    <property type="entry name" value="ZINC FINGER C2HC DOMAIN-CONTAINING PROTEIN 1C"/>
    <property type="match status" value="1"/>
</dbReference>
<dbReference type="Proteomes" id="UP001249851">
    <property type="component" value="Unassembled WGS sequence"/>
</dbReference>
<reference evidence="10" key="2">
    <citation type="journal article" date="2023" name="Science">
        <title>Genomic signatures of disease resistance in endangered staghorn corals.</title>
        <authorList>
            <person name="Vollmer S.V."/>
            <person name="Selwyn J.D."/>
            <person name="Despard B.A."/>
            <person name="Roesel C.L."/>
        </authorList>
    </citation>
    <scope>NUCLEOTIDE SEQUENCE</scope>
    <source>
        <strain evidence="10">K2</strain>
    </source>
</reference>
<keyword evidence="3 6" id="KW-0863">Zinc-finger</keyword>
<evidence type="ECO:0000259" key="9">
    <source>
        <dbReference type="PROSITE" id="PS52027"/>
    </source>
</evidence>
<proteinExistence type="inferred from homology"/>
<keyword evidence="2" id="KW-0479">Metal-binding</keyword>
<keyword evidence="11" id="KW-1185">Reference proteome</keyword>